<dbReference type="SUPFAM" id="SSF53448">
    <property type="entry name" value="Nucleotide-diphospho-sugar transferases"/>
    <property type="match status" value="1"/>
</dbReference>
<reference evidence="6" key="1">
    <citation type="submission" date="2023-07" db="EMBL/GenBank/DDBJ databases">
        <title>Thauera sp. CAU 1555 isolated from sand of Yaerae Beach.</title>
        <authorList>
            <person name="Kim W."/>
        </authorList>
    </citation>
    <scope>NUCLEOTIDE SEQUENCE [LARGE SCALE GENOMIC DNA]</scope>
    <source>
        <strain evidence="6">CAU 1555</strain>
    </source>
</reference>
<dbReference type="Gene3D" id="3.90.550.10">
    <property type="entry name" value="Spore Coat Polysaccharide Biosynthesis Protein SpsA, Chain A"/>
    <property type="match status" value="1"/>
</dbReference>
<accession>A0ABR9BA49</accession>
<proteinExistence type="inferred from homology"/>
<feature type="domain" description="Glycosyltransferase 2-like" evidence="4">
    <location>
        <begin position="8"/>
        <end position="185"/>
    </location>
</feature>
<dbReference type="PANTHER" id="PTHR43179:SF12">
    <property type="entry name" value="GALACTOFURANOSYLTRANSFERASE GLFT2"/>
    <property type="match status" value="1"/>
</dbReference>
<evidence type="ECO:0000256" key="1">
    <source>
        <dbReference type="ARBA" id="ARBA00006739"/>
    </source>
</evidence>
<dbReference type="InterPro" id="IPR001173">
    <property type="entry name" value="Glyco_trans_2-like"/>
</dbReference>
<evidence type="ECO:0000256" key="3">
    <source>
        <dbReference type="ARBA" id="ARBA00022679"/>
    </source>
</evidence>
<name>A0ABR9BA49_9RHOO</name>
<comment type="similarity">
    <text evidence="1">Belongs to the glycosyltransferase 2 family.</text>
</comment>
<gene>
    <name evidence="5" type="ORF">IFO67_10060</name>
</gene>
<evidence type="ECO:0000313" key="6">
    <source>
        <dbReference type="Proteomes" id="UP000603602"/>
    </source>
</evidence>
<sequence>MDSQKEITILIPNYRTPDITKICMRLLRKHTDLSRVRVVAIDNDSKDESLAYLRSLKWIDLIERKAEADDTPPRSHSRALDLALQTVDTPYVLSIHTDTFVKRDDWLDVLLAPFKADSNVAGVGSWKLESKTRLEILGRNIEKAWKLALYRLTGIRTFHPIRFDESLHYLRSHCAMYRTDVIRKLGTGFADGNSTAGSVMHRKMVEAGYRMVFLESEQLGQYVDHLNHATMVLNPELGSKQRSIREGHKRIRQKLRGIDAVGLLSDDSLDR</sequence>
<keyword evidence="3" id="KW-0808">Transferase</keyword>
<dbReference type="Pfam" id="PF00535">
    <property type="entry name" value="Glycos_transf_2"/>
    <property type="match status" value="1"/>
</dbReference>
<dbReference type="InterPro" id="IPR029044">
    <property type="entry name" value="Nucleotide-diphossugar_trans"/>
</dbReference>
<keyword evidence="2" id="KW-0328">Glycosyltransferase</keyword>
<evidence type="ECO:0000256" key="2">
    <source>
        <dbReference type="ARBA" id="ARBA00022676"/>
    </source>
</evidence>
<keyword evidence="6" id="KW-1185">Reference proteome</keyword>
<protein>
    <submittedName>
        <fullName evidence="5">Glycosyltransferase</fullName>
    </submittedName>
</protein>
<comment type="caution">
    <text evidence="5">The sequence shown here is derived from an EMBL/GenBank/DDBJ whole genome shotgun (WGS) entry which is preliminary data.</text>
</comment>
<dbReference type="PANTHER" id="PTHR43179">
    <property type="entry name" value="RHAMNOSYLTRANSFERASE WBBL"/>
    <property type="match status" value="1"/>
</dbReference>
<organism evidence="5 6">
    <name type="scientific">Thauera sedimentorum</name>
    <dbReference type="NCBI Taxonomy" id="2767595"/>
    <lineage>
        <taxon>Bacteria</taxon>
        <taxon>Pseudomonadati</taxon>
        <taxon>Pseudomonadota</taxon>
        <taxon>Betaproteobacteria</taxon>
        <taxon>Rhodocyclales</taxon>
        <taxon>Zoogloeaceae</taxon>
        <taxon>Thauera</taxon>
    </lineage>
</organism>
<dbReference type="Proteomes" id="UP000603602">
    <property type="component" value="Unassembled WGS sequence"/>
</dbReference>
<evidence type="ECO:0000259" key="4">
    <source>
        <dbReference type="Pfam" id="PF00535"/>
    </source>
</evidence>
<dbReference type="RefSeq" id="WP_187718076.1">
    <property type="nucleotide sequence ID" value="NZ_JACTAH010000002.1"/>
</dbReference>
<dbReference type="EMBL" id="JACYTO010000002">
    <property type="protein sequence ID" value="MBD8503223.1"/>
    <property type="molecule type" value="Genomic_DNA"/>
</dbReference>
<evidence type="ECO:0000313" key="5">
    <source>
        <dbReference type="EMBL" id="MBD8503223.1"/>
    </source>
</evidence>